<dbReference type="GO" id="GO:0009097">
    <property type="term" value="P:isoleucine biosynthetic process"/>
    <property type="evidence" value="ECO:0007669"/>
    <property type="project" value="TreeGrafter"/>
</dbReference>
<evidence type="ECO:0000256" key="1">
    <source>
        <dbReference type="ARBA" id="ARBA00001933"/>
    </source>
</evidence>
<proteinExistence type="inferred from homology"/>
<protein>
    <recommendedName>
        <fullName evidence="5">L-serine ammonia-lyase</fullName>
        <ecNumber evidence="5">4.3.1.17</ecNumber>
    </recommendedName>
</protein>
<comment type="caution">
    <text evidence="13">The sequence shown here is derived from an EMBL/GenBank/DDBJ whole genome shotgun (WGS) entry which is preliminary data.</text>
</comment>
<dbReference type="EC" id="4.3.1.17" evidence="5"/>
<dbReference type="GO" id="GO:0030170">
    <property type="term" value="F:pyridoxal phosphate binding"/>
    <property type="evidence" value="ECO:0007669"/>
    <property type="project" value="InterPro"/>
</dbReference>
<evidence type="ECO:0000256" key="7">
    <source>
        <dbReference type="ARBA" id="ARBA00022490"/>
    </source>
</evidence>
<dbReference type="Gene3D" id="3.40.50.1100">
    <property type="match status" value="2"/>
</dbReference>
<evidence type="ECO:0000256" key="6">
    <source>
        <dbReference type="ARBA" id="ARBA00022432"/>
    </source>
</evidence>
<feature type="region of interest" description="Disordered" evidence="11">
    <location>
        <begin position="367"/>
        <end position="397"/>
    </location>
</feature>
<keyword evidence="9" id="KW-0456">Lyase</keyword>
<keyword evidence="6" id="KW-0312">Gluconeogenesis</keyword>
<dbReference type="Pfam" id="PF00291">
    <property type="entry name" value="PALP"/>
    <property type="match status" value="1"/>
</dbReference>
<dbReference type="PANTHER" id="PTHR48078:SF2">
    <property type="entry name" value="CATABOLIC L-SERINE_THREONINE DEHYDRATASE"/>
    <property type="match status" value="1"/>
</dbReference>
<evidence type="ECO:0000256" key="11">
    <source>
        <dbReference type="SAM" id="MobiDB-lite"/>
    </source>
</evidence>
<accession>A0AAD6J3N0</accession>
<dbReference type="InterPro" id="IPR001926">
    <property type="entry name" value="TrpB-like_PALP"/>
</dbReference>
<dbReference type="PROSITE" id="PS00165">
    <property type="entry name" value="DEHYDRATASE_SER_THR"/>
    <property type="match status" value="1"/>
</dbReference>
<evidence type="ECO:0000256" key="8">
    <source>
        <dbReference type="ARBA" id="ARBA00022898"/>
    </source>
</evidence>
<gene>
    <name evidence="13" type="ORF">Dda_2030</name>
</gene>
<dbReference type="GO" id="GO:0005737">
    <property type="term" value="C:cytoplasm"/>
    <property type="evidence" value="ECO:0007669"/>
    <property type="project" value="UniProtKB-SubCell"/>
</dbReference>
<dbReference type="CDD" id="cd06448">
    <property type="entry name" value="L-Ser-dehyd"/>
    <property type="match status" value="1"/>
</dbReference>
<evidence type="ECO:0000313" key="13">
    <source>
        <dbReference type="EMBL" id="KAJ6263466.1"/>
    </source>
</evidence>
<dbReference type="GO" id="GO:0003941">
    <property type="term" value="F:L-serine ammonia-lyase activity"/>
    <property type="evidence" value="ECO:0007669"/>
    <property type="project" value="UniProtKB-EC"/>
</dbReference>
<dbReference type="FunFam" id="3.40.50.1100:FF:000040">
    <property type="entry name" value="L-serine dehydratase, putative"/>
    <property type="match status" value="1"/>
</dbReference>
<keyword evidence="8" id="KW-0663">Pyridoxal phosphate</keyword>
<evidence type="ECO:0000313" key="14">
    <source>
        <dbReference type="Proteomes" id="UP001221413"/>
    </source>
</evidence>
<dbReference type="EMBL" id="JAQGDS010000002">
    <property type="protein sequence ID" value="KAJ6263466.1"/>
    <property type="molecule type" value="Genomic_DNA"/>
</dbReference>
<comment type="cofactor">
    <cofactor evidence="1">
        <name>pyridoxal 5'-phosphate</name>
        <dbReference type="ChEBI" id="CHEBI:597326"/>
    </cofactor>
</comment>
<keyword evidence="14" id="KW-1185">Reference proteome</keyword>
<reference evidence="13" key="1">
    <citation type="submission" date="2023-01" db="EMBL/GenBank/DDBJ databases">
        <title>The chitinases involved in constricting ring structure development in the nematode-trapping fungus Drechslerella dactyloides.</title>
        <authorList>
            <person name="Wang R."/>
            <person name="Zhang L."/>
            <person name="Tang P."/>
            <person name="Li S."/>
            <person name="Liang L."/>
        </authorList>
    </citation>
    <scope>NUCLEOTIDE SEQUENCE</scope>
    <source>
        <strain evidence="13">YMF1.00031</strain>
    </source>
</reference>
<dbReference type="GO" id="GO:0006567">
    <property type="term" value="P:L-threonine catabolic process"/>
    <property type="evidence" value="ECO:0007669"/>
    <property type="project" value="TreeGrafter"/>
</dbReference>
<comment type="catalytic activity">
    <reaction evidence="10">
        <text>L-serine = pyruvate + NH4(+)</text>
        <dbReference type="Rhea" id="RHEA:19169"/>
        <dbReference type="ChEBI" id="CHEBI:15361"/>
        <dbReference type="ChEBI" id="CHEBI:28938"/>
        <dbReference type="ChEBI" id="CHEBI:33384"/>
        <dbReference type="EC" id="4.3.1.17"/>
    </reaction>
</comment>
<dbReference type="AlphaFoldDB" id="A0AAD6J3N0"/>
<dbReference type="GO" id="GO:0006565">
    <property type="term" value="P:L-serine catabolic process"/>
    <property type="evidence" value="ECO:0007669"/>
    <property type="project" value="TreeGrafter"/>
</dbReference>
<dbReference type="InterPro" id="IPR050147">
    <property type="entry name" value="Ser/Thr_Dehydratase"/>
</dbReference>
<dbReference type="InterPro" id="IPR036052">
    <property type="entry name" value="TrpB-like_PALP_sf"/>
</dbReference>
<organism evidence="13 14">
    <name type="scientific">Drechslerella dactyloides</name>
    <name type="common">Nematode-trapping fungus</name>
    <name type="synonym">Arthrobotrys dactyloides</name>
    <dbReference type="NCBI Taxonomy" id="74499"/>
    <lineage>
        <taxon>Eukaryota</taxon>
        <taxon>Fungi</taxon>
        <taxon>Dikarya</taxon>
        <taxon>Ascomycota</taxon>
        <taxon>Pezizomycotina</taxon>
        <taxon>Orbiliomycetes</taxon>
        <taxon>Orbiliales</taxon>
        <taxon>Orbiliaceae</taxon>
        <taxon>Drechslerella</taxon>
    </lineage>
</organism>
<dbReference type="InterPro" id="IPR000634">
    <property type="entry name" value="Ser/Thr_deHydtase_PyrdxlP-BS"/>
</dbReference>
<dbReference type="GO" id="GO:0006094">
    <property type="term" value="P:gluconeogenesis"/>
    <property type="evidence" value="ECO:0007669"/>
    <property type="project" value="UniProtKB-KW"/>
</dbReference>
<sequence>MTVECPPSSTSHEEPQLPWCQTPLKPSKALSRAAGCKVYMKLENLQPSGSYKSRGMGNMYLRSLAALPDPSHAHFYCSSGGNAGLAAATAGKMLGCPTTVVVSRRTSDLMREKIRDMGADLHVYGDSLNEADTHMREVLMKNDPGAVYCPPFDHPYVWEGNSTIITEIARQMPANHPIPDAIVFSVGGGGLFNGIVAGMKAHGWSHVPIVAVETRGADSLAASMAADEHIALPSITSRATSLGATRVSRQTWEYARDGGRSAGLDVRSVVLTDDEALMGCVRLAEDERFLVEDACGVSVATVADGALRRACPELREDSLVVVIVCGGSNVTMEMLLEMKEKHLQHKKQSTHPPAKVQIALETPSQSLHSKHQAAITTAPAAPKSPTGSARSRPALTSRWSWRSWRRSSAAA</sequence>
<dbReference type="PANTHER" id="PTHR48078">
    <property type="entry name" value="THREONINE DEHYDRATASE, MITOCHONDRIAL-RELATED"/>
    <property type="match status" value="1"/>
</dbReference>
<dbReference type="SUPFAM" id="SSF53686">
    <property type="entry name" value="Tryptophan synthase beta subunit-like PLP-dependent enzymes"/>
    <property type="match status" value="1"/>
</dbReference>
<keyword evidence="7" id="KW-0963">Cytoplasm</keyword>
<name>A0AAD6J3N0_DREDA</name>
<comment type="subcellular location">
    <subcellularLocation>
        <location evidence="2">Cytoplasm</location>
    </subcellularLocation>
</comment>
<comment type="similarity">
    <text evidence="4">Belongs to the serine/threonine dehydratase family.</text>
</comment>
<evidence type="ECO:0000256" key="9">
    <source>
        <dbReference type="ARBA" id="ARBA00023239"/>
    </source>
</evidence>
<evidence type="ECO:0000256" key="2">
    <source>
        <dbReference type="ARBA" id="ARBA00004496"/>
    </source>
</evidence>
<evidence type="ECO:0000259" key="12">
    <source>
        <dbReference type="Pfam" id="PF00291"/>
    </source>
</evidence>
<dbReference type="Proteomes" id="UP001221413">
    <property type="component" value="Unassembled WGS sequence"/>
</dbReference>
<evidence type="ECO:0000256" key="4">
    <source>
        <dbReference type="ARBA" id="ARBA00010869"/>
    </source>
</evidence>
<evidence type="ECO:0000256" key="3">
    <source>
        <dbReference type="ARBA" id="ARBA00004742"/>
    </source>
</evidence>
<evidence type="ECO:0000256" key="5">
    <source>
        <dbReference type="ARBA" id="ARBA00012093"/>
    </source>
</evidence>
<feature type="domain" description="Tryptophan synthase beta chain-like PALP" evidence="12">
    <location>
        <begin position="20"/>
        <end position="326"/>
    </location>
</feature>
<dbReference type="GO" id="GO:0004794">
    <property type="term" value="F:threonine deaminase activity"/>
    <property type="evidence" value="ECO:0007669"/>
    <property type="project" value="TreeGrafter"/>
</dbReference>
<comment type="pathway">
    <text evidence="3">Carbohydrate biosynthesis; gluconeogenesis.</text>
</comment>
<evidence type="ECO:0000256" key="10">
    <source>
        <dbReference type="ARBA" id="ARBA00049406"/>
    </source>
</evidence>